<dbReference type="PROSITE" id="PS51257">
    <property type="entry name" value="PROKAR_LIPOPROTEIN"/>
    <property type="match status" value="1"/>
</dbReference>
<feature type="domain" description="PPIase FKBP-type" evidence="7">
    <location>
        <begin position="263"/>
        <end position="370"/>
    </location>
</feature>
<dbReference type="Proteomes" id="UP000615760">
    <property type="component" value="Unassembled WGS sequence"/>
</dbReference>
<dbReference type="InterPro" id="IPR020892">
    <property type="entry name" value="Cyclophilin-type_PPIase_CS"/>
</dbReference>
<evidence type="ECO:0000259" key="7">
    <source>
        <dbReference type="PROSITE" id="PS50059"/>
    </source>
</evidence>
<accession>A0ABQ1JT44</accession>
<dbReference type="Pfam" id="PF00160">
    <property type="entry name" value="Pro_isomerase"/>
    <property type="match status" value="1"/>
</dbReference>
<evidence type="ECO:0000259" key="8">
    <source>
        <dbReference type="PROSITE" id="PS50072"/>
    </source>
</evidence>
<dbReference type="PRINTS" id="PR00153">
    <property type="entry name" value="CSAPPISMRASE"/>
</dbReference>
<dbReference type="PROSITE" id="PS00170">
    <property type="entry name" value="CSA_PPIASE_1"/>
    <property type="match status" value="1"/>
</dbReference>
<proteinExistence type="inferred from homology"/>
<dbReference type="SUPFAM" id="SSF54534">
    <property type="entry name" value="FKBP-like"/>
    <property type="match status" value="1"/>
</dbReference>
<keyword evidence="5 6" id="KW-0413">Isomerase</keyword>
<dbReference type="PANTHER" id="PTHR45625">
    <property type="entry name" value="PEPTIDYL-PROLYL CIS-TRANS ISOMERASE-RELATED"/>
    <property type="match status" value="1"/>
</dbReference>
<evidence type="ECO:0000256" key="5">
    <source>
        <dbReference type="ARBA" id="ARBA00023235"/>
    </source>
</evidence>
<feature type="domain" description="PPIase cyclophilin-type" evidence="8">
    <location>
        <begin position="44"/>
        <end position="182"/>
    </location>
</feature>
<dbReference type="EC" id="5.2.1.8" evidence="3 6"/>
<dbReference type="CDD" id="cd00317">
    <property type="entry name" value="cyclophilin"/>
    <property type="match status" value="1"/>
</dbReference>
<keyword evidence="10" id="KW-1185">Reference proteome</keyword>
<evidence type="ECO:0000313" key="10">
    <source>
        <dbReference type="Proteomes" id="UP000615760"/>
    </source>
</evidence>
<dbReference type="PROSITE" id="PS50059">
    <property type="entry name" value="FKBP_PPIASE"/>
    <property type="match status" value="1"/>
</dbReference>
<comment type="similarity">
    <text evidence="2">Belongs to the cyclophilin-type PPIase family.</text>
</comment>
<dbReference type="InterPro" id="IPR001179">
    <property type="entry name" value="PPIase_FKBP_dom"/>
</dbReference>
<dbReference type="PROSITE" id="PS50072">
    <property type="entry name" value="CSA_PPIASE_2"/>
    <property type="match status" value="1"/>
</dbReference>
<evidence type="ECO:0000256" key="6">
    <source>
        <dbReference type="PROSITE-ProRule" id="PRU00277"/>
    </source>
</evidence>
<evidence type="ECO:0000256" key="1">
    <source>
        <dbReference type="ARBA" id="ARBA00000971"/>
    </source>
</evidence>
<gene>
    <name evidence="9" type="primary">ppiA</name>
    <name evidence="9" type="ORF">GCM10007424_12240</name>
</gene>
<dbReference type="SUPFAM" id="SSF50891">
    <property type="entry name" value="Cyclophilin-like"/>
    <property type="match status" value="1"/>
</dbReference>
<sequence>MKPMTSLFLSLVAIFYSCNNTTTTYNDNPIDTTKLEDGLYAKIETNKGDILLKLEHEKTPLTVANFVSLAEGENEMVDEKYKGKPFYNGLKFHRVIKNFMIQTGDPKGDGSGGPGYKFPDEITDLKHDKAGILSMANAGPATNGSQFFITHNATPHLDGKHTVFGHVVEGQEVVNKIEQGDTMKKIEIIRKGRDAKKFKAGKVFKNKLEDLIKEQKEKEAALEKVKADKAAYFKEMKAKGTTTNSGLTYVITEKGSGEKPGIGVTVDIEYSGYLDNGFLFDSSITDVAKEFGNYIPQKDQAGFYKPIPFIIGSKKGMIPGFIEGIEQMSIGDKAIIFIPSHLGYGERGNPRGKIPGNADLIFELEMKEAATAGN</sequence>
<comment type="caution">
    <text evidence="9">The sequence shown here is derived from an EMBL/GenBank/DDBJ whole genome shotgun (WGS) entry which is preliminary data.</text>
</comment>
<evidence type="ECO:0000256" key="3">
    <source>
        <dbReference type="ARBA" id="ARBA00013194"/>
    </source>
</evidence>
<dbReference type="PANTHER" id="PTHR45625:SF4">
    <property type="entry name" value="PEPTIDYLPROLYL ISOMERASE DOMAIN AND WD REPEAT-CONTAINING PROTEIN 1"/>
    <property type="match status" value="1"/>
</dbReference>
<dbReference type="GO" id="GO:0016853">
    <property type="term" value="F:isomerase activity"/>
    <property type="evidence" value="ECO:0007669"/>
    <property type="project" value="UniProtKB-KW"/>
</dbReference>
<organism evidence="9 10">
    <name type="scientific">Flavobacterium suaedae</name>
    <dbReference type="NCBI Taxonomy" id="1767027"/>
    <lineage>
        <taxon>Bacteria</taxon>
        <taxon>Pseudomonadati</taxon>
        <taxon>Bacteroidota</taxon>
        <taxon>Flavobacteriia</taxon>
        <taxon>Flavobacteriales</taxon>
        <taxon>Flavobacteriaceae</taxon>
        <taxon>Flavobacterium</taxon>
    </lineage>
</organism>
<dbReference type="Gene3D" id="2.40.100.10">
    <property type="entry name" value="Cyclophilin-like"/>
    <property type="match status" value="1"/>
</dbReference>
<dbReference type="InterPro" id="IPR044666">
    <property type="entry name" value="Cyclophilin_A-like"/>
</dbReference>
<dbReference type="Pfam" id="PF00254">
    <property type="entry name" value="FKBP_C"/>
    <property type="match status" value="1"/>
</dbReference>
<evidence type="ECO:0000256" key="4">
    <source>
        <dbReference type="ARBA" id="ARBA00023110"/>
    </source>
</evidence>
<dbReference type="EMBL" id="BMJE01000003">
    <property type="protein sequence ID" value="GGB73904.1"/>
    <property type="molecule type" value="Genomic_DNA"/>
</dbReference>
<evidence type="ECO:0000313" key="9">
    <source>
        <dbReference type="EMBL" id="GGB73904.1"/>
    </source>
</evidence>
<protein>
    <recommendedName>
        <fullName evidence="3 6">peptidylprolyl isomerase</fullName>
        <ecNumber evidence="3 6">5.2.1.8</ecNumber>
    </recommendedName>
</protein>
<reference evidence="10" key="1">
    <citation type="journal article" date="2019" name="Int. J. Syst. Evol. Microbiol.">
        <title>The Global Catalogue of Microorganisms (GCM) 10K type strain sequencing project: providing services to taxonomists for standard genome sequencing and annotation.</title>
        <authorList>
            <consortium name="The Broad Institute Genomics Platform"/>
            <consortium name="The Broad Institute Genome Sequencing Center for Infectious Disease"/>
            <person name="Wu L."/>
            <person name="Ma J."/>
        </authorList>
    </citation>
    <scope>NUCLEOTIDE SEQUENCE [LARGE SCALE GENOMIC DNA]</scope>
    <source>
        <strain evidence="10">CGMCC 1.15461</strain>
    </source>
</reference>
<name>A0ABQ1JT44_9FLAO</name>
<dbReference type="InterPro" id="IPR046357">
    <property type="entry name" value="PPIase_dom_sf"/>
</dbReference>
<evidence type="ECO:0000256" key="2">
    <source>
        <dbReference type="ARBA" id="ARBA00007365"/>
    </source>
</evidence>
<keyword evidence="4 6" id="KW-0697">Rotamase</keyword>
<dbReference type="InterPro" id="IPR002130">
    <property type="entry name" value="Cyclophilin-type_PPIase_dom"/>
</dbReference>
<comment type="catalytic activity">
    <reaction evidence="1 6">
        <text>[protein]-peptidylproline (omega=180) = [protein]-peptidylproline (omega=0)</text>
        <dbReference type="Rhea" id="RHEA:16237"/>
        <dbReference type="Rhea" id="RHEA-COMP:10747"/>
        <dbReference type="Rhea" id="RHEA-COMP:10748"/>
        <dbReference type="ChEBI" id="CHEBI:83833"/>
        <dbReference type="ChEBI" id="CHEBI:83834"/>
        <dbReference type="EC" id="5.2.1.8"/>
    </reaction>
</comment>
<dbReference type="InterPro" id="IPR029000">
    <property type="entry name" value="Cyclophilin-like_dom_sf"/>
</dbReference>
<dbReference type="RefSeq" id="WP_229665911.1">
    <property type="nucleotide sequence ID" value="NZ_BMJE01000003.1"/>
</dbReference>
<dbReference type="Gene3D" id="3.10.50.40">
    <property type="match status" value="1"/>
</dbReference>